<organism evidence="1 2">
    <name type="scientific">Lactiplantibacillus paraplantarum</name>
    <dbReference type="NCBI Taxonomy" id="60520"/>
    <lineage>
        <taxon>Bacteria</taxon>
        <taxon>Bacillati</taxon>
        <taxon>Bacillota</taxon>
        <taxon>Bacilli</taxon>
        <taxon>Lactobacillales</taxon>
        <taxon>Lactobacillaceae</taxon>
        <taxon>Lactiplantibacillus</taxon>
    </lineage>
</organism>
<dbReference type="AlphaFoldDB" id="A0A4Q9XZU0"/>
<dbReference type="Proteomes" id="UP000292648">
    <property type="component" value="Unassembled WGS sequence"/>
</dbReference>
<dbReference type="EMBL" id="SEHH01000082">
    <property type="protein sequence ID" value="TBX40114.1"/>
    <property type="molecule type" value="Genomic_DNA"/>
</dbReference>
<evidence type="ECO:0000313" key="1">
    <source>
        <dbReference type="EMBL" id="TBX40114.1"/>
    </source>
</evidence>
<name>A0A4Q9XZU0_9LACO</name>
<comment type="caution">
    <text evidence="1">The sequence shown here is derived from an EMBL/GenBank/DDBJ whole genome shotgun (WGS) entry which is preliminary data.</text>
</comment>
<sequence>MIKTCQLVKVKSTSLNPLEKGRTSVNMFGLSVLDRLPGISANCWNAMDMKCPTIVRQMSLKIVGHFMSAAFQQLAPSPGSRIRMNTY</sequence>
<reference evidence="1 2" key="1">
    <citation type="submission" date="2019-01" db="EMBL/GenBank/DDBJ databases">
        <title>Draft genome sequence of Lactobacillus paraplantarum OSY-TC318, a Producer of the novel lantibiotic Paraplantaracin TC318.</title>
        <authorList>
            <person name="Hussein W.E."/>
            <person name="Huang E."/>
            <person name="Yousef A.E."/>
        </authorList>
    </citation>
    <scope>NUCLEOTIDE SEQUENCE [LARGE SCALE GENOMIC DNA]</scope>
    <source>
        <strain evidence="1 2">OSY-TC318</strain>
    </source>
</reference>
<proteinExistence type="predicted"/>
<gene>
    <name evidence="1" type="ORF">EUZ87_11335</name>
</gene>
<protein>
    <submittedName>
        <fullName evidence="1">Uncharacterized protein</fullName>
    </submittedName>
</protein>
<evidence type="ECO:0000313" key="2">
    <source>
        <dbReference type="Proteomes" id="UP000292648"/>
    </source>
</evidence>
<accession>A0A4Q9XZU0</accession>